<reference evidence="6 7" key="1">
    <citation type="submission" date="2014-07" db="EMBL/GenBank/DDBJ databases">
        <authorList>
            <person name="Lee K."/>
            <person name="Lim J.Y."/>
            <person name="Hwang I."/>
        </authorList>
    </citation>
    <scope>NUCLEOTIDE SEQUENCE [LARGE SCALE GENOMIC DNA]</scope>
    <source>
        <strain evidence="6 7">KL28</strain>
    </source>
</reference>
<dbReference type="GO" id="GO:0016020">
    <property type="term" value="C:membrane"/>
    <property type="evidence" value="ECO:0007669"/>
    <property type="project" value="UniProtKB-SubCell"/>
</dbReference>
<keyword evidence="2 5" id="KW-0812">Transmembrane</keyword>
<dbReference type="InterPro" id="IPR023352">
    <property type="entry name" value="MAPEG-like_dom_sf"/>
</dbReference>
<dbReference type="KEGG" id="palk:PSAKL28_33780"/>
<gene>
    <name evidence="6" type="ORF">PSAKL28_33780</name>
</gene>
<dbReference type="HOGENOM" id="CLU_149787_0_0_6"/>
<proteinExistence type="predicted"/>
<protein>
    <submittedName>
        <fullName evidence="6">MAPEG family protein</fullName>
    </submittedName>
</protein>
<dbReference type="Pfam" id="PF01124">
    <property type="entry name" value="MAPEG"/>
    <property type="match status" value="1"/>
</dbReference>
<evidence type="ECO:0000313" key="7">
    <source>
        <dbReference type="Proteomes" id="UP000028931"/>
    </source>
</evidence>
<dbReference type="AlphaFoldDB" id="A0A077FAU8"/>
<organism evidence="6 7">
    <name type="scientific">Pseudomonas alkylphenolica</name>
    <dbReference type="NCBI Taxonomy" id="237609"/>
    <lineage>
        <taxon>Bacteria</taxon>
        <taxon>Pseudomonadati</taxon>
        <taxon>Pseudomonadota</taxon>
        <taxon>Gammaproteobacteria</taxon>
        <taxon>Pseudomonadales</taxon>
        <taxon>Pseudomonadaceae</taxon>
        <taxon>Pseudomonas</taxon>
    </lineage>
</organism>
<feature type="transmembrane region" description="Helical" evidence="5">
    <location>
        <begin position="6"/>
        <end position="26"/>
    </location>
</feature>
<evidence type="ECO:0000256" key="1">
    <source>
        <dbReference type="ARBA" id="ARBA00004370"/>
    </source>
</evidence>
<dbReference type="RefSeq" id="WP_038612721.1">
    <property type="nucleotide sequence ID" value="NZ_CP009048.1"/>
</dbReference>
<keyword evidence="3 5" id="KW-1133">Transmembrane helix</keyword>
<name>A0A077FAU8_9PSED</name>
<dbReference type="OrthoDB" id="343936at2"/>
<sequence>MTSPSAIVLAGFIAWALALLVLMELLRGYLVLFKGVPANQFTPDNATLSPFMQRLARAHANCVEGLPIFAGLLVLALLTGQTAITDPLAYTFLVARLIQSCIHLASQSVAAVFCRFAAFAVQLAIAVYWVVRFLALASG</sequence>
<comment type="subcellular location">
    <subcellularLocation>
        <location evidence="1">Membrane</location>
    </subcellularLocation>
</comment>
<dbReference type="InterPro" id="IPR001129">
    <property type="entry name" value="Membr-assoc_MAPEG"/>
</dbReference>
<evidence type="ECO:0000313" key="6">
    <source>
        <dbReference type="EMBL" id="AIL62537.1"/>
    </source>
</evidence>
<evidence type="ECO:0000256" key="2">
    <source>
        <dbReference type="ARBA" id="ARBA00022692"/>
    </source>
</evidence>
<evidence type="ECO:0000256" key="5">
    <source>
        <dbReference type="SAM" id="Phobius"/>
    </source>
</evidence>
<evidence type="ECO:0000256" key="4">
    <source>
        <dbReference type="ARBA" id="ARBA00023136"/>
    </source>
</evidence>
<evidence type="ECO:0000256" key="3">
    <source>
        <dbReference type="ARBA" id="ARBA00022989"/>
    </source>
</evidence>
<dbReference type="eggNOG" id="ENOG5032Y1Y">
    <property type="taxonomic scope" value="Bacteria"/>
</dbReference>
<feature type="transmembrane region" description="Helical" evidence="5">
    <location>
        <begin position="62"/>
        <end position="81"/>
    </location>
</feature>
<dbReference type="Gene3D" id="1.20.120.550">
    <property type="entry name" value="Membrane associated eicosanoid/glutathione metabolism-like domain"/>
    <property type="match status" value="1"/>
</dbReference>
<keyword evidence="4 5" id="KW-0472">Membrane</keyword>
<accession>A0A077FAU8</accession>
<dbReference type="SUPFAM" id="SSF161084">
    <property type="entry name" value="MAPEG domain-like"/>
    <property type="match status" value="1"/>
</dbReference>
<dbReference type="Proteomes" id="UP000028931">
    <property type="component" value="Chromosome"/>
</dbReference>
<feature type="transmembrane region" description="Helical" evidence="5">
    <location>
        <begin position="112"/>
        <end position="131"/>
    </location>
</feature>
<dbReference type="EMBL" id="CP009048">
    <property type="protein sequence ID" value="AIL62537.1"/>
    <property type="molecule type" value="Genomic_DNA"/>
</dbReference>